<reference evidence="1 2" key="1">
    <citation type="journal article" date="2015" name="Genome Biol. Evol.">
        <title>Comparative Genomics of a Bacterivorous Green Alga Reveals Evolutionary Causalities and Consequences of Phago-Mixotrophic Mode of Nutrition.</title>
        <authorList>
            <person name="Burns J.A."/>
            <person name="Paasch A."/>
            <person name="Narechania A."/>
            <person name="Kim E."/>
        </authorList>
    </citation>
    <scope>NUCLEOTIDE SEQUENCE [LARGE SCALE GENOMIC DNA]</scope>
    <source>
        <strain evidence="1 2">PLY_AMNH</strain>
    </source>
</reference>
<dbReference type="EMBL" id="LGRX02011851">
    <property type="protein sequence ID" value="KAK3268396.1"/>
    <property type="molecule type" value="Genomic_DNA"/>
</dbReference>
<dbReference type="Proteomes" id="UP001190700">
    <property type="component" value="Unassembled WGS sequence"/>
</dbReference>
<name>A0AAE0L1A0_9CHLO</name>
<sequence>VFQDAADEGPEAFAHAASAYGPPAGLSTDGVGGINVAAYGLSVPSLPSGASDDEDILRRLGDALRSEVQAA</sequence>
<comment type="caution">
    <text evidence="1">The sequence shown here is derived from an EMBL/GenBank/DDBJ whole genome shotgun (WGS) entry which is preliminary data.</text>
</comment>
<organism evidence="1 2">
    <name type="scientific">Cymbomonas tetramitiformis</name>
    <dbReference type="NCBI Taxonomy" id="36881"/>
    <lineage>
        <taxon>Eukaryota</taxon>
        <taxon>Viridiplantae</taxon>
        <taxon>Chlorophyta</taxon>
        <taxon>Pyramimonadophyceae</taxon>
        <taxon>Pyramimonadales</taxon>
        <taxon>Pyramimonadaceae</taxon>
        <taxon>Cymbomonas</taxon>
    </lineage>
</organism>
<feature type="non-terminal residue" evidence="1">
    <location>
        <position position="1"/>
    </location>
</feature>
<proteinExistence type="predicted"/>
<gene>
    <name evidence="1" type="ORF">CYMTET_23100</name>
</gene>
<keyword evidence="2" id="KW-1185">Reference proteome</keyword>
<accession>A0AAE0L1A0</accession>
<evidence type="ECO:0000313" key="1">
    <source>
        <dbReference type="EMBL" id="KAK3268396.1"/>
    </source>
</evidence>
<evidence type="ECO:0000313" key="2">
    <source>
        <dbReference type="Proteomes" id="UP001190700"/>
    </source>
</evidence>
<dbReference type="AlphaFoldDB" id="A0AAE0L1A0"/>
<protein>
    <submittedName>
        <fullName evidence="1">Uncharacterized protein</fullName>
    </submittedName>
</protein>